<proteinExistence type="predicted"/>
<evidence type="ECO:0000313" key="1">
    <source>
        <dbReference type="EMBL" id="GMR46266.1"/>
    </source>
</evidence>
<accession>A0AAN5CKS1</accession>
<reference evidence="2" key="1">
    <citation type="submission" date="2022-10" db="EMBL/GenBank/DDBJ databases">
        <title>Genome assembly of Pristionchus species.</title>
        <authorList>
            <person name="Yoshida K."/>
            <person name="Sommer R.J."/>
        </authorList>
    </citation>
    <scope>NUCLEOTIDE SEQUENCE [LARGE SCALE GENOMIC DNA]</scope>
    <source>
        <strain evidence="2">RS5460</strain>
    </source>
</reference>
<comment type="caution">
    <text evidence="1">The sequence shown here is derived from an EMBL/GenBank/DDBJ whole genome shotgun (WGS) entry which is preliminary data.</text>
</comment>
<organism evidence="1 2">
    <name type="scientific">Pristionchus mayeri</name>
    <dbReference type="NCBI Taxonomy" id="1317129"/>
    <lineage>
        <taxon>Eukaryota</taxon>
        <taxon>Metazoa</taxon>
        <taxon>Ecdysozoa</taxon>
        <taxon>Nematoda</taxon>
        <taxon>Chromadorea</taxon>
        <taxon>Rhabditida</taxon>
        <taxon>Rhabditina</taxon>
        <taxon>Diplogasteromorpha</taxon>
        <taxon>Diplogasteroidea</taxon>
        <taxon>Neodiplogasteridae</taxon>
        <taxon>Pristionchus</taxon>
    </lineage>
</organism>
<dbReference type="EMBL" id="BTRK01000004">
    <property type="protein sequence ID" value="GMR46266.1"/>
    <property type="molecule type" value="Genomic_DNA"/>
</dbReference>
<dbReference type="AlphaFoldDB" id="A0AAN5CKS1"/>
<sequence length="150" mass="16370">PDNRKLREGAMIEFGSFIDKVADPPLDDNCTSERLRASISENTTLAIERILARIDDGQFIAKCTFNGVPDVDRRAHFCQITKDSTTCALSTGPRLSDLPPPVEIRVPEFLHQLGTIDEGDGATLPVLFLTFGSHPQGPVPVPESVQKSRG</sequence>
<keyword evidence="2" id="KW-1185">Reference proteome</keyword>
<evidence type="ECO:0000313" key="2">
    <source>
        <dbReference type="Proteomes" id="UP001328107"/>
    </source>
</evidence>
<name>A0AAN5CKS1_9BILA</name>
<protein>
    <submittedName>
        <fullName evidence="1">Uncharacterized protein</fullName>
    </submittedName>
</protein>
<gene>
    <name evidence="1" type="ORF">PMAYCL1PPCAC_16461</name>
</gene>
<feature type="non-terminal residue" evidence="1">
    <location>
        <position position="150"/>
    </location>
</feature>
<dbReference type="Proteomes" id="UP001328107">
    <property type="component" value="Unassembled WGS sequence"/>
</dbReference>
<feature type="non-terminal residue" evidence="1">
    <location>
        <position position="1"/>
    </location>
</feature>